<organism evidence="1 2">
    <name type="scientific">Falsarthrobacter nasiphocae</name>
    <dbReference type="NCBI Taxonomy" id="189863"/>
    <lineage>
        <taxon>Bacteria</taxon>
        <taxon>Bacillati</taxon>
        <taxon>Actinomycetota</taxon>
        <taxon>Actinomycetes</taxon>
        <taxon>Micrococcales</taxon>
        <taxon>Micrococcaceae</taxon>
        <taxon>Falsarthrobacter</taxon>
    </lineage>
</organism>
<dbReference type="Pfam" id="PF09438">
    <property type="entry name" value="DUF2017"/>
    <property type="match status" value="1"/>
</dbReference>
<dbReference type="EMBL" id="JAVDUI010000001">
    <property type="protein sequence ID" value="MDR6892795.1"/>
    <property type="molecule type" value="Genomic_DNA"/>
</dbReference>
<accession>A0AAE4C8V6</accession>
<evidence type="ECO:0000313" key="2">
    <source>
        <dbReference type="Proteomes" id="UP001247307"/>
    </source>
</evidence>
<name>A0AAE4C8V6_9MICC</name>
<protein>
    <recommendedName>
        <fullName evidence="3">DUF2017 domain-containing protein</fullName>
    </recommendedName>
</protein>
<dbReference type="InterPro" id="IPR018561">
    <property type="entry name" value="AosR"/>
</dbReference>
<keyword evidence="2" id="KW-1185">Reference proteome</keyword>
<evidence type="ECO:0000313" key="1">
    <source>
        <dbReference type="EMBL" id="MDR6892795.1"/>
    </source>
</evidence>
<dbReference type="RefSeq" id="WP_309852383.1">
    <property type="nucleotide sequence ID" value="NZ_BAAAIU010000004.1"/>
</dbReference>
<sequence>MAERFRYRPGADGGSFVGHLERGERAVLTRALADVAELLASDAPHGDVDPLVEITGYRPDAAAPEDPALLALLPDASLDPDVAGEFRRLAHEDVRRAKLEDLARSQEIFARDSLRLSREEAEAASRGLNSVAIVLAARLGVVDEETAEEVSAVEDMTDTESALAVLYNFVGWLRAGLSAALIDSL</sequence>
<evidence type="ECO:0008006" key="3">
    <source>
        <dbReference type="Google" id="ProtNLM"/>
    </source>
</evidence>
<proteinExistence type="predicted"/>
<comment type="caution">
    <text evidence="1">The sequence shown here is derived from an EMBL/GenBank/DDBJ whole genome shotgun (WGS) entry which is preliminary data.</text>
</comment>
<reference evidence="1" key="1">
    <citation type="submission" date="2023-07" db="EMBL/GenBank/DDBJ databases">
        <title>Sequencing the genomes of 1000 actinobacteria strains.</title>
        <authorList>
            <person name="Klenk H.-P."/>
        </authorList>
    </citation>
    <scope>NUCLEOTIDE SEQUENCE</scope>
    <source>
        <strain evidence="1">DSM 13988</strain>
    </source>
</reference>
<dbReference type="Proteomes" id="UP001247307">
    <property type="component" value="Unassembled WGS sequence"/>
</dbReference>
<dbReference type="AlphaFoldDB" id="A0AAE4C8V6"/>
<gene>
    <name evidence="1" type="ORF">J2S35_001735</name>
</gene>